<comment type="caution">
    <text evidence="7">The sequence shown here is derived from an EMBL/GenBank/DDBJ whole genome shotgun (WGS) entry which is preliminary data.</text>
</comment>
<accession>A0ABR2CSF2</accession>
<evidence type="ECO:0000256" key="4">
    <source>
        <dbReference type="SAM" id="SignalP"/>
    </source>
</evidence>
<feature type="domain" description="Knottins-like" evidence="5">
    <location>
        <begin position="31"/>
        <end position="66"/>
    </location>
</feature>
<feature type="signal peptide" evidence="4">
    <location>
        <begin position="1"/>
        <end position="29"/>
    </location>
</feature>
<dbReference type="InterPro" id="IPR003614">
    <property type="entry name" value="Knottins"/>
</dbReference>
<evidence type="ECO:0000256" key="1">
    <source>
        <dbReference type="ARBA" id="ARBA00006722"/>
    </source>
</evidence>
<dbReference type="InterPro" id="IPR008176">
    <property type="entry name" value="Defensin_plant"/>
</dbReference>
<evidence type="ECO:0000256" key="2">
    <source>
        <dbReference type="ARBA" id="ARBA00022529"/>
    </source>
</evidence>
<dbReference type="Proteomes" id="UP001472677">
    <property type="component" value="Unassembled WGS sequence"/>
</dbReference>
<evidence type="ECO:0000259" key="5">
    <source>
        <dbReference type="Pfam" id="PF00304"/>
    </source>
</evidence>
<comment type="similarity">
    <text evidence="1">Belongs to the DEFL family.</text>
</comment>
<keyword evidence="4" id="KW-0732">Signal</keyword>
<keyword evidence="8" id="KW-1185">Reference proteome</keyword>
<dbReference type="Gene3D" id="3.30.30.10">
    <property type="entry name" value="Knottin, scorpion toxin-like"/>
    <property type="match status" value="1"/>
</dbReference>
<gene>
    <name evidence="6" type="ORF">V6N12_056404</name>
    <name evidence="7" type="ORF">V6N12_056407</name>
</gene>
<proteinExistence type="inferred from homology"/>
<evidence type="ECO:0000313" key="7">
    <source>
        <dbReference type="EMBL" id="KAK8522706.1"/>
    </source>
</evidence>
<dbReference type="EMBL" id="JBBPBM010000045">
    <property type="protein sequence ID" value="KAK8522706.1"/>
    <property type="molecule type" value="Genomic_DNA"/>
</dbReference>
<evidence type="ECO:0000313" key="6">
    <source>
        <dbReference type="EMBL" id="KAK8522703.1"/>
    </source>
</evidence>
<dbReference type="InterPro" id="IPR036574">
    <property type="entry name" value="Scorpion_toxin-like_sf"/>
</dbReference>
<organism evidence="7 8">
    <name type="scientific">Hibiscus sabdariffa</name>
    <name type="common">roselle</name>
    <dbReference type="NCBI Taxonomy" id="183260"/>
    <lineage>
        <taxon>Eukaryota</taxon>
        <taxon>Viridiplantae</taxon>
        <taxon>Streptophyta</taxon>
        <taxon>Embryophyta</taxon>
        <taxon>Tracheophyta</taxon>
        <taxon>Spermatophyta</taxon>
        <taxon>Magnoliopsida</taxon>
        <taxon>eudicotyledons</taxon>
        <taxon>Gunneridae</taxon>
        <taxon>Pentapetalae</taxon>
        <taxon>rosids</taxon>
        <taxon>malvids</taxon>
        <taxon>Malvales</taxon>
        <taxon>Malvaceae</taxon>
        <taxon>Malvoideae</taxon>
        <taxon>Hibiscus</taxon>
    </lineage>
</organism>
<name>A0ABR2CSF2_9ROSI</name>
<dbReference type="SUPFAM" id="SSF57095">
    <property type="entry name" value="Scorpion toxin-like"/>
    <property type="match status" value="1"/>
</dbReference>
<evidence type="ECO:0000256" key="3">
    <source>
        <dbReference type="ARBA" id="ARBA00022577"/>
    </source>
</evidence>
<dbReference type="PROSITE" id="PS00940">
    <property type="entry name" value="GAMMA_THIONIN"/>
    <property type="match status" value="1"/>
</dbReference>
<feature type="chain" id="PRO_5045031586" description="Knottins-like domain-containing protein" evidence="4">
    <location>
        <begin position="30"/>
        <end position="69"/>
    </location>
</feature>
<keyword evidence="2" id="KW-0929">Antimicrobial</keyword>
<reference evidence="7 8" key="1">
    <citation type="journal article" date="2024" name="G3 (Bethesda)">
        <title>Genome assembly of Hibiscus sabdariffa L. provides insights into metabolisms of medicinal natural products.</title>
        <authorList>
            <person name="Kim T."/>
        </authorList>
    </citation>
    <scope>NUCLEOTIDE SEQUENCE [LARGE SCALE GENOMIC DNA]</scope>
    <source>
        <strain evidence="7">TK-2024</strain>
        <tissue evidence="7">Old leaves</tissue>
    </source>
</reference>
<dbReference type="EMBL" id="JBBPBM010000045">
    <property type="protein sequence ID" value="KAK8522703.1"/>
    <property type="molecule type" value="Genomic_DNA"/>
</dbReference>
<evidence type="ECO:0000313" key="8">
    <source>
        <dbReference type="Proteomes" id="UP001472677"/>
    </source>
</evidence>
<keyword evidence="3" id="KW-0295">Fungicide</keyword>
<sequence length="69" mass="7531">MGRSLRLFPASCVIVLLLVAEMRSMMADARECKSPSNDFEGICLHGDTCANICKLEGFKTGDCEGLFMP</sequence>
<protein>
    <recommendedName>
        <fullName evidence="5">Knottins-like domain-containing protein</fullName>
    </recommendedName>
</protein>
<dbReference type="Pfam" id="PF00304">
    <property type="entry name" value="Gamma-thionin"/>
    <property type="match status" value="1"/>
</dbReference>